<evidence type="ECO:0000313" key="4">
    <source>
        <dbReference type="EMBL" id="KAK6163538.1"/>
    </source>
</evidence>
<evidence type="ECO:0000259" key="3">
    <source>
        <dbReference type="PROSITE" id="PS50238"/>
    </source>
</evidence>
<feature type="domain" description="Rho-GAP" evidence="3">
    <location>
        <begin position="160"/>
        <end position="339"/>
    </location>
</feature>
<dbReference type="Proteomes" id="UP001318860">
    <property type="component" value="Unassembled WGS sequence"/>
</dbReference>
<feature type="region of interest" description="Disordered" evidence="2">
    <location>
        <begin position="1"/>
        <end position="20"/>
    </location>
</feature>
<reference evidence="4 5" key="1">
    <citation type="journal article" date="2021" name="Comput. Struct. Biotechnol. J.">
        <title>De novo genome assembly of the potent medicinal plant Rehmannia glutinosa using nanopore technology.</title>
        <authorList>
            <person name="Ma L."/>
            <person name="Dong C."/>
            <person name="Song C."/>
            <person name="Wang X."/>
            <person name="Zheng X."/>
            <person name="Niu Y."/>
            <person name="Chen S."/>
            <person name="Feng W."/>
        </authorList>
    </citation>
    <scope>NUCLEOTIDE SEQUENCE [LARGE SCALE GENOMIC DNA]</scope>
    <source>
        <strain evidence="4">DH-2019</strain>
    </source>
</reference>
<dbReference type="SMART" id="SM00324">
    <property type="entry name" value="RhoGAP"/>
    <property type="match status" value="1"/>
</dbReference>
<feature type="compositionally biased region" description="Polar residues" evidence="2">
    <location>
        <begin position="441"/>
        <end position="451"/>
    </location>
</feature>
<dbReference type="PANTHER" id="PTHR23177">
    <property type="entry name" value="MKIAA1688 PROTEIN"/>
    <property type="match status" value="1"/>
</dbReference>
<dbReference type="InterPro" id="IPR044785">
    <property type="entry name" value="RopGAP1-5"/>
</dbReference>
<evidence type="ECO:0000256" key="2">
    <source>
        <dbReference type="SAM" id="MobiDB-lite"/>
    </source>
</evidence>
<feature type="region of interest" description="Disordered" evidence="2">
    <location>
        <begin position="436"/>
        <end position="459"/>
    </location>
</feature>
<dbReference type="SMART" id="SM00285">
    <property type="entry name" value="PBD"/>
    <property type="match status" value="1"/>
</dbReference>
<gene>
    <name evidence="4" type="ORF">DH2020_000402</name>
</gene>
<proteinExistence type="predicted"/>
<dbReference type="SUPFAM" id="SSF48350">
    <property type="entry name" value="GTPase activation domain, GAP"/>
    <property type="match status" value="1"/>
</dbReference>
<dbReference type="PANTHER" id="PTHR23177:SF76">
    <property type="entry name" value="RHO-GAP DOMAIN-CONTAINING PROTEIN"/>
    <property type="match status" value="1"/>
</dbReference>
<dbReference type="Gene3D" id="1.10.555.10">
    <property type="entry name" value="Rho GTPase activation protein"/>
    <property type="match status" value="1"/>
</dbReference>
<feature type="region of interest" description="Disordered" evidence="2">
    <location>
        <begin position="335"/>
        <end position="399"/>
    </location>
</feature>
<keyword evidence="5" id="KW-1185">Reference proteome</keyword>
<sequence length="492" mass="54541">MTEVLHSPSSSSSTSISTPTHNATLFHQTQSFVGDEGISVLTGGDEVLEEENSVREKRENDRRDQLSLLALLVTLFRKGFWLSRKTDRHNFSSATAGGGGGNCGSGVMEIGWPTDVQHVNHVTFDRFDGFLGLPVEFEPEVPRRAPSASATVFGVSTESMQLSYDVRGNSIPTILLLLQRHLYCQGGLQAEGIFRITAGNSQEEYVRDQLNRGVIPEGIDVHCLAGLIKAWFRELPRGVLDSLSPEQVMQCQSEDDCDALVRLLPPTEAALLDWAINLMADVVQEEHLNKMNARNIAMVFAPNMTQMADPLTALMYAVQVMNFLKTLIEKTLREREDSVKEPASIPHMEPSDDNGNQSFSQVQFENPAESNEEPIQTYLVEDPGSDSGFETNQVDNVTDEDYLSYSTSTEESDESGSCETPAQVYRVACPKIIEENKRGKTVQSNDSNQTKPESRMDGQQAVDLATKIDYVSKGISNLSRINSMTERCEAWR</sequence>
<keyword evidence="1" id="KW-0343">GTPase activation</keyword>
<dbReference type="InterPro" id="IPR000198">
    <property type="entry name" value="RhoGAP_dom"/>
</dbReference>
<dbReference type="InterPro" id="IPR036936">
    <property type="entry name" value="CRIB_dom_sf"/>
</dbReference>
<feature type="compositionally biased region" description="Polar residues" evidence="2">
    <location>
        <begin position="353"/>
        <end position="364"/>
    </location>
</feature>
<dbReference type="InterPro" id="IPR008936">
    <property type="entry name" value="Rho_GTPase_activation_prot"/>
</dbReference>
<comment type="caution">
    <text evidence="4">The sequence shown here is derived from an EMBL/GenBank/DDBJ whole genome shotgun (WGS) entry which is preliminary data.</text>
</comment>
<dbReference type="EMBL" id="JABTTQ020000001">
    <property type="protein sequence ID" value="KAK6163538.1"/>
    <property type="molecule type" value="Genomic_DNA"/>
</dbReference>
<feature type="compositionally biased region" description="Low complexity" evidence="2">
    <location>
        <begin position="7"/>
        <end position="20"/>
    </location>
</feature>
<name>A0ABR0XWT5_REHGL</name>
<dbReference type="CDD" id="cd00159">
    <property type="entry name" value="RhoGAP"/>
    <property type="match status" value="1"/>
</dbReference>
<evidence type="ECO:0000256" key="1">
    <source>
        <dbReference type="ARBA" id="ARBA00022468"/>
    </source>
</evidence>
<evidence type="ECO:0000313" key="5">
    <source>
        <dbReference type="Proteomes" id="UP001318860"/>
    </source>
</evidence>
<dbReference type="InterPro" id="IPR000095">
    <property type="entry name" value="CRIB_dom"/>
</dbReference>
<dbReference type="Gene3D" id="3.90.810.10">
    <property type="entry name" value="CRIB domain"/>
    <property type="match status" value="1"/>
</dbReference>
<dbReference type="Pfam" id="PF00620">
    <property type="entry name" value="RhoGAP"/>
    <property type="match status" value="1"/>
</dbReference>
<accession>A0ABR0XWT5</accession>
<dbReference type="PROSITE" id="PS50238">
    <property type="entry name" value="RHOGAP"/>
    <property type="match status" value="1"/>
</dbReference>
<protein>
    <recommendedName>
        <fullName evidence="3">Rho-GAP domain-containing protein</fullName>
    </recommendedName>
</protein>
<organism evidence="4 5">
    <name type="scientific">Rehmannia glutinosa</name>
    <name type="common">Chinese foxglove</name>
    <dbReference type="NCBI Taxonomy" id="99300"/>
    <lineage>
        <taxon>Eukaryota</taxon>
        <taxon>Viridiplantae</taxon>
        <taxon>Streptophyta</taxon>
        <taxon>Embryophyta</taxon>
        <taxon>Tracheophyta</taxon>
        <taxon>Spermatophyta</taxon>
        <taxon>Magnoliopsida</taxon>
        <taxon>eudicotyledons</taxon>
        <taxon>Gunneridae</taxon>
        <taxon>Pentapetalae</taxon>
        <taxon>asterids</taxon>
        <taxon>lamiids</taxon>
        <taxon>Lamiales</taxon>
        <taxon>Orobanchaceae</taxon>
        <taxon>Rehmannieae</taxon>
        <taxon>Rehmannia</taxon>
    </lineage>
</organism>